<reference evidence="11" key="1">
    <citation type="submission" date="2020-08" db="EMBL/GenBank/DDBJ databases">
        <title>Genome public.</title>
        <authorList>
            <person name="Liu C."/>
            <person name="Sun Q."/>
        </authorList>
    </citation>
    <scope>NUCLEOTIDE SEQUENCE</scope>
    <source>
        <strain evidence="11">NSJ-63</strain>
    </source>
</reference>
<dbReference type="FunFam" id="3.40.50.300:FF:000287">
    <property type="entry name" value="Multidrug ABC transporter ATP-binding protein"/>
    <property type="match status" value="1"/>
</dbReference>
<keyword evidence="6 8" id="KW-1133">Transmembrane helix</keyword>
<feature type="transmembrane region" description="Helical" evidence="8">
    <location>
        <begin position="248"/>
        <end position="267"/>
    </location>
</feature>
<dbReference type="InterPro" id="IPR003593">
    <property type="entry name" value="AAA+_ATPase"/>
</dbReference>
<dbReference type="PROSITE" id="PS50929">
    <property type="entry name" value="ABC_TM1F"/>
    <property type="match status" value="1"/>
</dbReference>
<dbReference type="GO" id="GO:0016887">
    <property type="term" value="F:ATP hydrolysis activity"/>
    <property type="evidence" value="ECO:0007669"/>
    <property type="project" value="InterPro"/>
</dbReference>
<dbReference type="CDD" id="cd03254">
    <property type="entry name" value="ABCC_Glucan_exporter_like"/>
    <property type="match status" value="1"/>
</dbReference>
<dbReference type="GO" id="GO:0005886">
    <property type="term" value="C:plasma membrane"/>
    <property type="evidence" value="ECO:0007669"/>
    <property type="project" value="UniProtKB-SubCell"/>
</dbReference>
<accession>A0A926DFZ6</accession>
<comment type="caution">
    <text evidence="11">The sequence shown here is derived from an EMBL/GenBank/DDBJ whole genome shotgun (WGS) entry which is preliminary data.</text>
</comment>
<keyword evidence="4" id="KW-0547">Nucleotide-binding</keyword>
<evidence type="ECO:0000256" key="7">
    <source>
        <dbReference type="ARBA" id="ARBA00023136"/>
    </source>
</evidence>
<dbReference type="InterPro" id="IPR027417">
    <property type="entry name" value="P-loop_NTPase"/>
</dbReference>
<evidence type="ECO:0000256" key="2">
    <source>
        <dbReference type="ARBA" id="ARBA00022448"/>
    </source>
</evidence>
<evidence type="ECO:0000256" key="3">
    <source>
        <dbReference type="ARBA" id="ARBA00022692"/>
    </source>
</evidence>
<dbReference type="GO" id="GO:0015421">
    <property type="term" value="F:ABC-type oligopeptide transporter activity"/>
    <property type="evidence" value="ECO:0007669"/>
    <property type="project" value="TreeGrafter"/>
</dbReference>
<evidence type="ECO:0000313" key="12">
    <source>
        <dbReference type="Proteomes" id="UP000617951"/>
    </source>
</evidence>
<dbReference type="InterPro" id="IPR017871">
    <property type="entry name" value="ABC_transporter-like_CS"/>
</dbReference>
<feature type="transmembrane region" description="Helical" evidence="8">
    <location>
        <begin position="273"/>
        <end position="294"/>
    </location>
</feature>
<dbReference type="PANTHER" id="PTHR43394">
    <property type="entry name" value="ATP-DEPENDENT PERMEASE MDL1, MITOCHONDRIAL"/>
    <property type="match status" value="1"/>
</dbReference>
<comment type="subcellular location">
    <subcellularLocation>
        <location evidence="1">Cell membrane</location>
        <topology evidence="1">Multi-pass membrane protein</topology>
    </subcellularLocation>
</comment>
<keyword evidence="5 11" id="KW-0067">ATP-binding</keyword>
<proteinExistence type="predicted"/>
<feature type="domain" description="ABC transmembrane type-1" evidence="10">
    <location>
        <begin position="32"/>
        <end position="314"/>
    </location>
</feature>
<evidence type="ECO:0000256" key="5">
    <source>
        <dbReference type="ARBA" id="ARBA00022840"/>
    </source>
</evidence>
<keyword evidence="7 8" id="KW-0472">Membrane</keyword>
<dbReference type="RefSeq" id="WP_249279991.1">
    <property type="nucleotide sequence ID" value="NZ_JACRSS010000001.1"/>
</dbReference>
<evidence type="ECO:0000256" key="6">
    <source>
        <dbReference type="ARBA" id="ARBA00022989"/>
    </source>
</evidence>
<feature type="domain" description="ABC transporter" evidence="9">
    <location>
        <begin position="380"/>
        <end position="614"/>
    </location>
</feature>
<evidence type="ECO:0000259" key="10">
    <source>
        <dbReference type="PROSITE" id="PS50929"/>
    </source>
</evidence>
<sequence>MAKNMPGKKPKNLKYTLGRLAFYFKKHLPLLLLIVLLIAVSALASVLGTYLLKPVVNDYILPGDIPGLIRILLFMGGMYLLGAAATYGYTQIMVKVAQQIIREIRSDLFSKVQSLPLSFFDARTHGEVMSRFTNDIDMLAEALNNGFTAVIQNSIVILGTFTVLIILSPALSLIVLACFAGMFLFLRFSTKKSHAYFSQQQQHMAEVNGFIEEMAEGLKVVKIFNHEKKNQEEFIRRNEKLRVAGTQALTYSGLLIPVVVSLTYFNYALSACIGAFFAIGGLVDLGTLASYLVYVRQAAMPVNQFSQQMNSIMAGLAGAEHIFQVMEEQPEVDNGHVTLVRVRQTESGAWEECAQRTGQWAWKQPLPEGGFQLIPLKGDVRFHDVVFSYVPGHPILDKINLYAKPGQKIAFVGSTGAGKTTITNLINRFYEIDSGTITYDGIDIRDIRKEDLRHSLSFVLQDTHLFTGTIADNIRYGRLDATMDEVIDAAKLANADSFIRRLPDGYDTVLTADGGNLSQGQRQLLNIARAAISAPPVLVLDEATSSVDTRTEKLIELGMDRLMQDRTVFVIAHRLSTVRNAKAIMVLEHGNIIERGSHDELIAQKGRYYQLYTGQTELD</sequence>
<evidence type="ECO:0000256" key="4">
    <source>
        <dbReference type="ARBA" id="ARBA00022741"/>
    </source>
</evidence>
<keyword evidence="2" id="KW-0813">Transport</keyword>
<feature type="transmembrane region" description="Helical" evidence="8">
    <location>
        <begin position="147"/>
        <end position="167"/>
    </location>
</feature>
<dbReference type="SMART" id="SM00382">
    <property type="entry name" value="AAA"/>
    <property type="match status" value="1"/>
</dbReference>
<keyword evidence="12" id="KW-1185">Reference proteome</keyword>
<gene>
    <name evidence="11" type="ORF">H8693_04685</name>
</gene>
<dbReference type="SUPFAM" id="SSF52540">
    <property type="entry name" value="P-loop containing nucleoside triphosphate hydrolases"/>
    <property type="match status" value="1"/>
</dbReference>
<dbReference type="Pfam" id="PF00664">
    <property type="entry name" value="ABC_membrane"/>
    <property type="match status" value="1"/>
</dbReference>
<dbReference type="PROSITE" id="PS00211">
    <property type="entry name" value="ABC_TRANSPORTER_1"/>
    <property type="match status" value="1"/>
</dbReference>
<evidence type="ECO:0000313" key="11">
    <source>
        <dbReference type="EMBL" id="MBC8538225.1"/>
    </source>
</evidence>
<dbReference type="PROSITE" id="PS50893">
    <property type="entry name" value="ABC_TRANSPORTER_2"/>
    <property type="match status" value="1"/>
</dbReference>
<dbReference type="AlphaFoldDB" id="A0A926DFZ6"/>
<dbReference type="Pfam" id="PF00005">
    <property type="entry name" value="ABC_tran"/>
    <property type="match status" value="1"/>
</dbReference>
<organism evidence="11 12">
    <name type="scientific">Guopingia tenuis</name>
    <dbReference type="NCBI Taxonomy" id="2763656"/>
    <lineage>
        <taxon>Bacteria</taxon>
        <taxon>Bacillati</taxon>
        <taxon>Bacillota</taxon>
        <taxon>Clostridia</taxon>
        <taxon>Christensenellales</taxon>
        <taxon>Christensenellaceae</taxon>
        <taxon>Guopingia</taxon>
    </lineage>
</organism>
<dbReference type="GO" id="GO:0005524">
    <property type="term" value="F:ATP binding"/>
    <property type="evidence" value="ECO:0007669"/>
    <property type="project" value="UniProtKB-KW"/>
</dbReference>
<dbReference type="CDD" id="cd18547">
    <property type="entry name" value="ABC_6TM_Tm288_like"/>
    <property type="match status" value="1"/>
</dbReference>
<evidence type="ECO:0000259" key="9">
    <source>
        <dbReference type="PROSITE" id="PS50893"/>
    </source>
</evidence>
<dbReference type="InterPro" id="IPR011527">
    <property type="entry name" value="ABC1_TM_dom"/>
</dbReference>
<evidence type="ECO:0000256" key="8">
    <source>
        <dbReference type="SAM" id="Phobius"/>
    </source>
</evidence>
<keyword evidence="3 8" id="KW-0812">Transmembrane</keyword>
<dbReference type="Proteomes" id="UP000617951">
    <property type="component" value="Unassembled WGS sequence"/>
</dbReference>
<dbReference type="PANTHER" id="PTHR43394:SF1">
    <property type="entry name" value="ATP-BINDING CASSETTE SUB-FAMILY B MEMBER 10, MITOCHONDRIAL"/>
    <property type="match status" value="1"/>
</dbReference>
<feature type="transmembrane region" description="Helical" evidence="8">
    <location>
        <begin position="68"/>
        <end position="89"/>
    </location>
</feature>
<name>A0A926DFZ6_9FIRM</name>
<evidence type="ECO:0000256" key="1">
    <source>
        <dbReference type="ARBA" id="ARBA00004651"/>
    </source>
</evidence>
<dbReference type="InterPro" id="IPR036640">
    <property type="entry name" value="ABC1_TM_sf"/>
</dbReference>
<dbReference type="InterPro" id="IPR039421">
    <property type="entry name" value="Type_1_exporter"/>
</dbReference>
<dbReference type="SUPFAM" id="SSF90123">
    <property type="entry name" value="ABC transporter transmembrane region"/>
    <property type="match status" value="1"/>
</dbReference>
<dbReference type="InterPro" id="IPR003439">
    <property type="entry name" value="ABC_transporter-like_ATP-bd"/>
</dbReference>
<protein>
    <submittedName>
        <fullName evidence="11">ABC transporter ATP-binding protein</fullName>
    </submittedName>
</protein>
<dbReference type="EMBL" id="JACRSS010000001">
    <property type="protein sequence ID" value="MBC8538225.1"/>
    <property type="molecule type" value="Genomic_DNA"/>
</dbReference>
<dbReference type="Gene3D" id="1.20.1560.10">
    <property type="entry name" value="ABC transporter type 1, transmembrane domain"/>
    <property type="match status" value="1"/>
</dbReference>
<dbReference type="Gene3D" id="3.40.50.300">
    <property type="entry name" value="P-loop containing nucleotide triphosphate hydrolases"/>
    <property type="match status" value="1"/>
</dbReference>